<keyword evidence="2" id="KW-1133">Transmembrane helix</keyword>
<protein>
    <submittedName>
        <fullName evidence="3">Uncharacterized protein</fullName>
    </submittedName>
</protein>
<feature type="region of interest" description="Disordered" evidence="1">
    <location>
        <begin position="53"/>
        <end position="120"/>
    </location>
</feature>
<keyword evidence="2" id="KW-0812">Transmembrane</keyword>
<sequence length="217" mass="23153">MGSQPPNEERRVDSDGVTHIQRKRTGSGMWIVGLALGFTVVCLLLSTWLVSSPGSVPATPEAEPVKLAESTPSPTPFRPARKVAPRPVAIPVSGLGIPSPSEPAPEQEPMTQEATPSGPAEGINLYRPGTKPLKQGIVVPEDFELPPGYVRHYQATDNGERVKPILMFHPDYKPTDSNGRPVELPANRVVPPELAPPGMPIEILDVPAGPEGVEPIP</sequence>
<organism evidence="3 4">
    <name type="scientific">Archangium minus</name>
    <dbReference type="NCBI Taxonomy" id="83450"/>
    <lineage>
        <taxon>Bacteria</taxon>
        <taxon>Pseudomonadati</taxon>
        <taxon>Myxococcota</taxon>
        <taxon>Myxococcia</taxon>
        <taxon>Myxococcales</taxon>
        <taxon>Cystobacterineae</taxon>
        <taxon>Archangiaceae</taxon>
        <taxon>Archangium</taxon>
    </lineage>
</organism>
<evidence type="ECO:0000313" key="3">
    <source>
        <dbReference type="EMBL" id="WNG47915.1"/>
    </source>
</evidence>
<evidence type="ECO:0000313" key="4">
    <source>
        <dbReference type="Proteomes" id="UP001611383"/>
    </source>
</evidence>
<dbReference type="RefSeq" id="WP_395804793.1">
    <property type="nucleotide sequence ID" value="NZ_CP043494.1"/>
</dbReference>
<proteinExistence type="predicted"/>
<feature type="transmembrane region" description="Helical" evidence="2">
    <location>
        <begin position="29"/>
        <end position="50"/>
    </location>
</feature>
<dbReference type="EMBL" id="CP043494">
    <property type="protein sequence ID" value="WNG47915.1"/>
    <property type="molecule type" value="Genomic_DNA"/>
</dbReference>
<keyword evidence="2" id="KW-0472">Membrane</keyword>
<reference evidence="3 4" key="1">
    <citation type="submission" date="2019-08" db="EMBL/GenBank/DDBJ databases">
        <title>Archangium and Cystobacter genomes.</title>
        <authorList>
            <person name="Chen I.-C.K."/>
            <person name="Wielgoss S."/>
        </authorList>
    </citation>
    <scope>NUCLEOTIDE SEQUENCE [LARGE SCALE GENOMIC DNA]</scope>
    <source>
        <strain evidence="3 4">Cbm 6</strain>
    </source>
</reference>
<evidence type="ECO:0000256" key="1">
    <source>
        <dbReference type="SAM" id="MobiDB-lite"/>
    </source>
</evidence>
<gene>
    <name evidence="3" type="ORF">F0U60_30085</name>
</gene>
<accession>A0ABY9WXR6</accession>
<keyword evidence="4" id="KW-1185">Reference proteome</keyword>
<evidence type="ECO:0000256" key="2">
    <source>
        <dbReference type="SAM" id="Phobius"/>
    </source>
</evidence>
<dbReference type="Proteomes" id="UP001611383">
    <property type="component" value="Chromosome"/>
</dbReference>
<name>A0ABY9WXR6_9BACT</name>